<proteinExistence type="predicted"/>
<gene>
    <name evidence="1" type="ORF">BU26DRAFT_175697</name>
</gene>
<dbReference type="Proteomes" id="UP000800094">
    <property type="component" value="Unassembled WGS sequence"/>
</dbReference>
<organism evidence="1 2">
    <name type="scientific">Trematosphaeria pertusa</name>
    <dbReference type="NCBI Taxonomy" id="390896"/>
    <lineage>
        <taxon>Eukaryota</taxon>
        <taxon>Fungi</taxon>
        <taxon>Dikarya</taxon>
        <taxon>Ascomycota</taxon>
        <taxon>Pezizomycotina</taxon>
        <taxon>Dothideomycetes</taxon>
        <taxon>Pleosporomycetidae</taxon>
        <taxon>Pleosporales</taxon>
        <taxon>Massarineae</taxon>
        <taxon>Trematosphaeriaceae</taxon>
        <taxon>Trematosphaeria</taxon>
    </lineage>
</organism>
<dbReference type="EMBL" id="ML987212">
    <property type="protein sequence ID" value="KAF2241310.1"/>
    <property type="molecule type" value="Genomic_DNA"/>
</dbReference>
<keyword evidence="2" id="KW-1185">Reference proteome</keyword>
<evidence type="ECO:0000313" key="1">
    <source>
        <dbReference type="EMBL" id="KAF2241310.1"/>
    </source>
</evidence>
<name>A0A6A6HV48_9PLEO</name>
<evidence type="ECO:0000313" key="2">
    <source>
        <dbReference type="Proteomes" id="UP000800094"/>
    </source>
</evidence>
<protein>
    <submittedName>
        <fullName evidence="1">Uncharacterized protein</fullName>
    </submittedName>
</protein>
<dbReference type="AlphaFoldDB" id="A0A6A6HV48"/>
<accession>A0A6A6HV48</accession>
<dbReference type="GeneID" id="54573655"/>
<dbReference type="OrthoDB" id="5425347at2759"/>
<dbReference type="RefSeq" id="XP_033676314.1">
    <property type="nucleotide sequence ID" value="XM_033820325.1"/>
</dbReference>
<sequence>MDTHICSICGESRDISKARFAHVRIGLDEPPEAVVCKCKDPIEIINMITNKYTTTKRIEVSAMDNDMDTEAPRVLNPVTITTMSTKAEREVELRLGRDLGERMYMMMESGFFGDVTTVLAMGDVNVTCIARMYRDEVTRSFAAEFEIGGKLSNSNVLTVLSMAVANTGTVKSMIKEVDPEYMRMVMSSDHIVVDTPNMDGYKGTFMPKADGVKKFVFCYPFGYVVALNDPGTTVFSCVVTDEPRQIDELTKTPDVVVVEEMMNGDLIHIATLAVDGTTKLKRGTRRHVSIISNPRPNTIFRKSWDRVPTRAELATSGVPNARVVLVTELRTMRLKQPTVDLMYVDGSMNVIENGSLVAVAKGAKDMEVDTVYECDVYKDLATNEVMIRKPKMRVLKKLPNSMDVARRAVMSHVWGPALERAVVGHHLPCPSP</sequence>
<reference evidence="1" key="1">
    <citation type="journal article" date="2020" name="Stud. Mycol.">
        <title>101 Dothideomycetes genomes: a test case for predicting lifestyles and emergence of pathogens.</title>
        <authorList>
            <person name="Haridas S."/>
            <person name="Albert R."/>
            <person name="Binder M."/>
            <person name="Bloem J."/>
            <person name="Labutti K."/>
            <person name="Salamov A."/>
            <person name="Andreopoulos B."/>
            <person name="Baker S."/>
            <person name="Barry K."/>
            <person name="Bills G."/>
            <person name="Bluhm B."/>
            <person name="Cannon C."/>
            <person name="Castanera R."/>
            <person name="Culley D."/>
            <person name="Daum C."/>
            <person name="Ezra D."/>
            <person name="Gonzalez J."/>
            <person name="Henrissat B."/>
            <person name="Kuo A."/>
            <person name="Liang C."/>
            <person name="Lipzen A."/>
            <person name="Lutzoni F."/>
            <person name="Magnuson J."/>
            <person name="Mondo S."/>
            <person name="Nolan M."/>
            <person name="Ohm R."/>
            <person name="Pangilinan J."/>
            <person name="Park H.-J."/>
            <person name="Ramirez L."/>
            <person name="Alfaro M."/>
            <person name="Sun H."/>
            <person name="Tritt A."/>
            <person name="Yoshinaga Y."/>
            <person name="Zwiers L.-H."/>
            <person name="Turgeon B."/>
            <person name="Goodwin S."/>
            <person name="Spatafora J."/>
            <person name="Crous P."/>
            <person name="Grigoriev I."/>
        </authorList>
    </citation>
    <scope>NUCLEOTIDE SEQUENCE</scope>
    <source>
        <strain evidence="1">CBS 122368</strain>
    </source>
</reference>